<dbReference type="RefSeq" id="WP_307245180.1">
    <property type="nucleotide sequence ID" value="NZ_JAUSUZ010000001.1"/>
</dbReference>
<proteinExistence type="predicted"/>
<dbReference type="SMART" id="SM00421">
    <property type="entry name" value="HTH_LUXR"/>
    <property type="match status" value="1"/>
</dbReference>
<gene>
    <name evidence="5" type="ORF">J2S42_006408</name>
</gene>
<comment type="caution">
    <text evidence="5">The sequence shown here is derived from an EMBL/GenBank/DDBJ whole genome shotgun (WGS) entry which is preliminary data.</text>
</comment>
<keyword evidence="2 5" id="KW-0238">DNA-binding</keyword>
<evidence type="ECO:0000256" key="1">
    <source>
        <dbReference type="ARBA" id="ARBA00023015"/>
    </source>
</evidence>
<dbReference type="EMBL" id="JAUSUZ010000001">
    <property type="protein sequence ID" value="MDQ0369739.1"/>
    <property type="molecule type" value="Genomic_DNA"/>
</dbReference>
<evidence type="ECO:0000256" key="2">
    <source>
        <dbReference type="ARBA" id="ARBA00023125"/>
    </source>
</evidence>
<evidence type="ECO:0000313" key="5">
    <source>
        <dbReference type="EMBL" id="MDQ0369739.1"/>
    </source>
</evidence>
<dbReference type="SUPFAM" id="SSF46894">
    <property type="entry name" value="C-terminal effector domain of the bipartite response regulators"/>
    <property type="match status" value="1"/>
</dbReference>
<dbReference type="AlphaFoldDB" id="A0AAE4B0L8"/>
<dbReference type="PRINTS" id="PR00038">
    <property type="entry name" value="HTHLUXR"/>
</dbReference>
<reference evidence="5 6" key="1">
    <citation type="submission" date="2023-07" db="EMBL/GenBank/DDBJ databases">
        <title>Sequencing the genomes of 1000 actinobacteria strains.</title>
        <authorList>
            <person name="Klenk H.-P."/>
        </authorList>
    </citation>
    <scope>NUCLEOTIDE SEQUENCE [LARGE SCALE GENOMIC DNA]</scope>
    <source>
        <strain evidence="5 6">DSM 44709</strain>
    </source>
</reference>
<dbReference type="InterPro" id="IPR027417">
    <property type="entry name" value="P-loop_NTPase"/>
</dbReference>
<keyword evidence="6" id="KW-1185">Reference proteome</keyword>
<dbReference type="Gene3D" id="1.10.10.10">
    <property type="entry name" value="Winged helix-like DNA-binding domain superfamily/Winged helix DNA-binding domain"/>
    <property type="match status" value="1"/>
</dbReference>
<sequence>MTGMFGRDREHRAISALLRRGGEGPAAVVIESPPGGGRTRLLAEIGAGARAAGRTVLRLPAGPVDAAGLDRQLASAAARPAGDGPAPLLIDDPQWTDPAVAVALAGARRTARVLPILARRAGTRLPGLDPLDLARVLHVPLGPLGPDATAAVLAALFGAEPDAALRGMAAVAGGLPGPLIELARGLRDERLAVVEGGHATLRDLRLPAVVRDRIGHRVGLLTPVARHLVQVATTLDEEFGLREVAGLLGGPAAALLPAVDEALTAGLLAGRGERLSFAHDLVRAEVTRTIPRAVRVALHDEATCLDRGAPGGFRTRPPMTGGPRTALADLHRDTARPGHARPPVQRTRLAGDRFRPAAGPAVSGLSEREREIALLVATGLTNAAIASKIELSPHTVNYHLRQIFRKLGIASRAELAALISGDDGPR</sequence>
<dbReference type="CDD" id="cd06170">
    <property type="entry name" value="LuxR_C_like"/>
    <property type="match status" value="1"/>
</dbReference>
<keyword evidence="1" id="KW-0805">Transcription regulation</keyword>
<accession>A0AAE4B0L8</accession>
<dbReference type="PANTHER" id="PTHR44688:SF16">
    <property type="entry name" value="DNA-BINDING TRANSCRIPTIONAL ACTIVATOR DEVR_DOSR"/>
    <property type="match status" value="1"/>
</dbReference>
<organism evidence="5 6">
    <name type="scientific">Catenuloplanes indicus</name>
    <dbReference type="NCBI Taxonomy" id="137267"/>
    <lineage>
        <taxon>Bacteria</taxon>
        <taxon>Bacillati</taxon>
        <taxon>Actinomycetota</taxon>
        <taxon>Actinomycetes</taxon>
        <taxon>Micromonosporales</taxon>
        <taxon>Micromonosporaceae</taxon>
        <taxon>Catenuloplanes</taxon>
    </lineage>
</organism>
<name>A0AAE4B0L8_9ACTN</name>
<dbReference type="GO" id="GO:0006355">
    <property type="term" value="P:regulation of DNA-templated transcription"/>
    <property type="evidence" value="ECO:0007669"/>
    <property type="project" value="InterPro"/>
</dbReference>
<feature type="domain" description="HTH luxR-type" evidence="4">
    <location>
        <begin position="356"/>
        <end position="423"/>
    </location>
</feature>
<evidence type="ECO:0000256" key="3">
    <source>
        <dbReference type="ARBA" id="ARBA00023163"/>
    </source>
</evidence>
<dbReference type="InterPro" id="IPR000792">
    <property type="entry name" value="Tscrpt_reg_LuxR_C"/>
</dbReference>
<dbReference type="GO" id="GO:0003677">
    <property type="term" value="F:DNA binding"/>
    <property type="evidence" value="ECO:0007669"/>
    <property type="project" value="UniProtKB-KW"/>
</dbReference>
<dbReference type="InterPro" id="IPR016032">
    <property type="entry name" value="Sig_transdc_resp-reg_C-effctor"/>
</dbReference>
<protein>
    <submittedName>
        <fullName evidence="5">DNA-binding CsgD family transcriptional regulator</fullName>
    </submittedName>
</protein>
<dbReference type="PROSITE" id="PS50043">
    <property type="entry name" value="HTH_LUXR_2"/>
    <property type="match status" value="1"/>
</dbReference>
<dbReference type="Proteomes" id="UP001240236">
    <property type="component" value="Unassembled WGS sequence"/>
</dbReference>
<evidence type="ECO:0000259" key="4">
    <source>
        <dbReference type="PROSITE" id="PS50043"/>
    </source>
</evidence>
<dbReference type="InterPro" id="IPR036388">
    <property type="entry name" value="WH-like_DNA-bd_sf"/>
</dbReference>
<dbReference type="Pfam" id="PF00196">
    <property type="entry name" value="GerE"/>
    <property type="match status" value="1"/>
</dbReference>
<evidence type="ECO:0000313" key="6">
    <source>
        <dbReference type="Proteomes" id="UP001240236"/>
    </source>
</evidence>
<keyword evidence="3" id="KW-0804">Transcription</keyword>
<dbReference type="SUPFAM" id="SSF52540">
    <property type="entry name" value="P-loop containing nucleoside triphosphate hydrolases"/>
    <property type="match status" value="1"/>
</dbReference>
<dbReference type="PANTHER" id="PTHR44688">
    <property type="entry name" value="DNA-BINDING TRANSCRIPTIONAL ACTIVATOR DEVR_DOSR"/>
    <property type="match status" value="1"/>
</dbReference>